<evidence type="ECO:0000256" key="3">
    <source>
        <dbReference type="ARBA" id="ARBA00022452"/>
    </source>
</evidence>
<dbReference type="GO" id="GO:0009279">
    <property type="term" value="C:cell outer membrane"/>
    <property type="evidence" value="ECO:0007669"/>
    <property type="project" value="UniProtKB-SubCell"/>
</dbReference>
<keyword evidence="4" id="KW-0812">Transmembrane</keyword>
<evidence type="ECO:0000259" key="10">
    <source>
        <dbReference type="Pfam" id="PF03895"/>
    </source>
</evidence>
<gene>
    <name evidence="11" type="ORF">MRM81_02245</name>
</gene>
<keyword evidence="6" id="KW-0472">Membrane</keyword>
<feature type="chain" id="PRO_5043963674" evidence="9">
    <location>
        <begin position="18"/>
        <end position="460"/>
    </location>
</feature>
<evidence type="ECO:0000256" key="8">
    <source>
        <dbReference type="SAM" id="Coils"/>
    </source>
</evidence>
<dbReference type="AlphaFoldDB" id="A0AAU6TW94"/>
<feature type="domain" description="Trimeric autotransporter adhesin YadA-like C-terminal membrane anchor" evidence="10">
    <location>
        <begin position="401"/>
        <end position="460"/>
    </location>
</feature>
<evidence type="ECO:0000256" key="2">
    <source>
        <dbReference type="ARBA" id="ARBA00004442"/>
    </source>
</evidence>
<organism evidence="11">
    <name type="scientific">bacterium 19GA11TI05</name>
    <dbReference type="NCBI Taxonomy" id="2920688"/>
    <lineage>
        <taxon>Bacteria</taxon>
    </lineage>
</organism>
<dbReference type="Pfam" id="PF03895">
    <property type="entry name" value="YadA_anchor"/>
    <property type="match status" value="1"/>
</dbReference>
<evidence type="ECO:0000256" key="4">
    <source>
        <dbReference type="ARBA" id="ARBA00022692"/>
    </source>
</evidence>
<evidence type="ECO:0000256" key="7">
    <source>
        <dbReference type="ARBA" id="ARBA00023237"/>
    </source>
</evidence>
<keyword evidence="8" id="KW-0175">Coiled coil</keyword>
<dbReference type="SUPFAM" id="SSF54523">
    <property type="entry name" value="Pili subunits"/>
    <property type="match status" value="1"/>
</dbReference>
<name>A0AAU6TW94_UNCXX</name>
<keyword evidence="5 9" id="KW-0732">Signal</keyword>
<reference evidence="11" key="1">
    <citation type="submission" date="2022-03" db="EMBL/GenBank/DDBJ databases">
        <title>Sea Food Isolates.</title>
        <authorList>
            <person name="Li c."/>
        </authorList>
    </citation>
    <scope>NUCLEOTIDE SEQUENCE</scope>
    <source>
        <strain evidence="11">19GA11TI05</strain>
    </source>
</reference>
<evidence type="ECO:0000256" key="6">
    <source>
        <dbReference type="ARBA" id="ARBA00023136"/>
    </source>
</evidence>
<keyword evidence="3" id="KW-1134">Transmembrane beta strand</keyword>
<dbReference type="InterPro" id="IPR005594">
    <property type="entry name" value="YadA_C"/>
</dbReference>
<evidence type="ECO:0000313" key="11">
    <source>
        <dbReference type="EMBL" id="XAG65893.1"/>
    </source>
</evidence>
<evidence type="ECO:0000256" key="9">
    <source>
        <dbReference type="SAM" id="SignalP"/>
    </source>
</evidence>
<feature type="signal peptide" evidence="9">
    <location>
        <begin position="1"/>
        <end position="17"/>
    </location>
</feature>
<dbReference type="Gene3D" id="3.30.1300.30">
    <property type="entry name" value="GSPII I/J protein-like"/>
    <property type="match status" value="1"/>
</dbReference>
<dbReference type="InterPro" id="IPR045584">
    <property type="entry name" value="Pilin-like"/>
</dbReference>
<sequence>MKKSLFALIITPLFAYAEDAVNNHQPNSTITEVIFSPLYYGEPPVYADKKSKGDRSAGISELNQLHNYMRSYIIENNESAGKLHEEITLNQRLAMDDTGKLDDKITLVSDLVKKTDQKINEFMVDITENKLPEYTKNIFPELVKNEVGSHMTAVLENNIKPLEERTGALESQTQQLDIQLDITARKALHNNELLGTIPGMIKKEIENVNFQVNNLRNTVFQNTLHLQNEQNNTDSAALLTQELTVTATEMKTSIDLLKSKVEFNEEMAIKANYEADANEISISENSKQLDIHATELQQNKKLLASAKLVTSAITDATLALEADVNKLDLRISNASRKAGTATNVANQNTRHIAEQKVKVEKNTLDILKNRQDLRSLENDLRETNERLDNGLAASAALNGLFQPYGVGKLNITAAMGGYQSTQAVAVGTGYRFNENIAVKTGVAYTGSNDVMYNMAFNLEW</sequence>
<accession>A0AAU6TW94</accession>
<proteinExistence type="predicted"/>
<feature type="coiled-coil region" evidence="8">
    <location>
        <begin position="350"/>
        <end position="393"/>
    </location>
</feature>
<dbReference type="GO" id="GO:0009986">
    <property type="term" value="C:cell surface"/>
    <property type="evidence" value="ECO:0007669"/>
    <property type="project" value="UniProtKB-SubCell"/>
</dbReference>
<evidence type="ECO:0000256" key="5">
    <source>
        <dbReference type="ARBA" id="ARBA00022729"/>
    </source>
</evidence>
<evidence type="ECO:0000256" key="1">
    <source>
        <dbReference type="ARBA" id="ARBA00004241"/>
    </source>
</evidence>
<keyword evidence="7" id="KW-0998">Cell outer membrane</keyword>
<comment type="subcellular location">
    <subcellularLocation>
        <location evidence="2">Cell outer membrane</location>
    </subcellularLocation>
    <subcellularLocation>
        <location evidence="1">Cell surface</location>
    </subcellularLocation>
</comment>
<protein>
    <submittedName>
        <fullName evidence="11">YadA-like family protein</fullName>
    </submittedName>
</protein>
<dbReference type="EMBL" id="CP095362">
    <property type="protein sequence ID" value="XAG65893.1"/>
    <property type="molecule type" value="Genomic_DNA"/>
</dbReference>